<accession>A0A6U0GYL9</accession>
<evidence type="ECO:0000256" key="1">
    <source>
        <dbReference type="SAM" id="MobiDB-lite"/>
    </source>
</evidence>
<protein>
    <submittedName>
        <fullName evidence="2">Uncharacterized protein</fullName>
    </submittedName>
</protein>
<proteinExistence type="predicted"/>
<dbReference type="AlphaFoldDB" id="A0A6U0GYL9"/>
<organism evidence="2">
    <name type="scientific">Helicotheca tamesis</name>
    <dbReference type="NCBI Taxonomy" id="374047"/>
    <lineage>
        <taxon>Eukaryota</taxon>
        <taxon>Sar</taxon>
        <taxon>Stramenopiles</taxon>
        <taxon>Ochrophyta</taxon>
        <taxon>Bacillariophyta</taxon>
        <taxon>Mediophyceae</taxon>
        <taxon>Lithodesmiophycidae</taxon>
        <taxon>Lithodesmiales</taxon>
        <taxon>Lithodesmiaceae</taxon>
        <taxon>Helicotheca</taxon>
    </lineage>
</organism>
<dbReference type="EMBL" id="HBGV01013179">
    <property type="protein sequence ID" value="CAD9502474.1"/>
    <property type="molecule type" value="Transcribed_RNA"/>
</dbReference>
<name>A0A6U0GYL9_9STRA</name>
<dbReference type="EMBL" id="HBGV01013180">
    <property type="protein sequence ID" value="CAD9502476.1"/>
    <property type="molecule type" value="Transcribed_RNA"/>
</dbReference>
<feature type="compositionally biased region" description="Acidic residues" evidence="1">
    <location>
        <begin position="18"/>
        <end position="27"/>
    </location>
</feature>
<reference evidence="2" key="1">
    <citation type="submission" date="2021-01" db="EMBL/GenBank/DDBJ databases">
        <authorList>
            <person name="Corre E."/>
            <person name="Pelletier E."/>
            <person name="Niang G."/>
            <person name="Scheremetjew M."/>
            <person name="Finn R."/>
            <person name="Kale V."/>
            <person name="Holt S."/>
            <person name="Cochrane G."/>
            <person name="Meng A."/>
            <person name="Brown T."/>
            <person name="Cohen L."/>
        </authorList>
    </citation>
    <scope>NUCLEOTIDE SEQUENCE</scope>
    <source>
        <strain evidence="2">CCMP826</strain>
    </source>
</reference>
<gene>
    <name evidence="2" type="ORF">HTAM1171_LOCUS8038</name>
    <name evidence="3" type="ORF">HTAM1171_LOCUS8039</name>
</gene>
<sequence>MAGNMESMLLGDSSSSDDNSDDGAEVIEEVSGGVLSAAAASVPVVAPPAPAPAAAERFLMFTRVLMKYLEQKDKPMHARARAMIKECYDRNKKGDPAYASLTMSMQTM</sequence>
<evidence type="ECO:0000313" key="3">
    <source>
        <dbReference type="EMBL" id="CAD9502476.1"/>
    </source>
</evidence>
<feature type="region of interest" description="Disordered" evidence="1">
    <location>
        <begin position="1"/>
        <end position="27"/>
    </location>
</feature>
<evidence type="ECO:0000313" key="2">
    <source>
        <dbReference type="EMBL" id="CAD9502474.1"/>
    </source>
</evidence>